<comment type="similarity">
    <text evidence="1">Belongs to the glyoxalase I family.</text>
</comment>
<dbReference type="EMBL" id="UXSR01005573">
    <property type="protein sequence ID" value="VDD82779.1"/>
    <property type="molecule type" value="Genomic_DNA"/>
</dbReference>
<dbReference type="PANTHER" id="PTHR46466:SF1">
    <property type="entry name" value="GLYOXALASE DOMAIN-CONTAINING PROTEIN 4"/>
    <property type="match status" value="1"/>
</dbReference>
<evidence type="ECO:0000313" key="4">
    <source>
        <dbReference type="EMBL" id="VDD82779.1"/>
    </source>
</evidence>
<dbReference type="PROSITE" id="PS51819">
    <property type="entry name" value="VOC"/>
    <property type="match status" value="2"/>
</dbReference>
<dbReference type="SUPFAM" id="SSF54593">
    <property type="entry name" value="Glyoxalase/Bleomycin resistance protein/Dihydroxybiphenyl dioxygenase"/>
    <property type="match status" value="2"/>
</dbReference>
<dbReference type="Pfam" id="PF21701">
    <property type="entry name" value="GLOD4_C"/>
    <property type="match status" value="1"/>
</dbReference>
<organism evidence="6">
    <name type="scientific">Mesocestoides corti</name>
    <name type="common">Flatworm</name>
    <dbReference type="NCBI Taxonomy" id="53468"/>
    <lineage>
        <taxon>Eukaryota</taxon>
        <taxon>Metazoa</taxon>
        <taxon>Spiralia</taxon>
        <taxon>Lophotrochozoa</taxon>
        <taxon>Platyhelminthes</taxon>
        <taxon>Cestoda</taxon>
        <taxon>Eucestoda</taxon>
        <taxon>Cyclophyllidea</taxon>
        <taxon>Mesocestoididae</taxon>
        <taxon>Mesocestoides</taxon>
    </lineage>
</organism>
<dbReference type="InterPro" id="IPR004360">
    <property type="entry name" value="Glyas_Fos-R_dOase_dom"/>
</dbReference>
<feature type="domain" description="VOC" evidence="3">
    <location>
        <begin position="4"/>
        <end position="129"/>
    </location>
</feature>
<sequence>MTVRALHYVFKIPNRSEAVKFYKQILGMKVLRHEEFHEGCKAACNGPYDGRWSKTMIGYGPEDDHFVLELTYNYGIGSYRHGNDFRGIHIYCPQAFERVISQTNIPFKQHTGYVELLDPAGYRFFIYNEKSTTDDPVRKLELSCSNLHRSIDYWTNKCGMTLLESSDKHAVLSFGKNQCTLQLTLAEEAIDRAQAYGRVAFSCPRDALAPLQEKMDLEKEIVLTRLVSLDTPGKATVEVIILADPEGHEICFVGDEAFRSLSQVDPKADELLETAMAEDKSDAWFDKRGGKKTQ</sequence>
<dbReference type="Gene3D" id="3.10.180.10">
    <property type="entry name" value="2,3-Dihydroxybiphenyl 1,2-Dioxygenase, domain 1"/>
    <property type="match status" value="2"/>
</dbReference>
<evidence type="ECO:0000256" key="2">
    <source>
        <dbReference type="ARBA" id="ARBA00022737"/>
    </source>
</evidence>
<dbReference type="Pfam" id="PF00903">
    <property type="entry name" value="Glyoxalase"/>
    <property type="match status" value="1"/>
</dbReference>
<dbReference type="STRING" id="53468.A0A0R3UM33"/>
<dbReference type="InterPro" id="IPR037523">
    <property type="entry name" value="VOC_core"/>
</dbReference>
<gene>
    <name evidence="4" type="ORF">MCOS_LOCUS8782</name>
</gene>
<name>A0A0R3UM33_MESCO</name>
<dbReference type="InterPro" id="IPR043194">
    <property type="entry name" value="GLOD4_C"/>
</dbReference>
<reference evidence="4 5" key="1">
    <citation type="submission" date="2018-10" db="EMBL/GenBank/DDBJ databases">
        <authorList>
            <consortium name="Pathogen Informatics"/>
        </authorList>
    </citation>
    <scope>NUCLEOTIDE SEQUENCE [LARGE SCALE GENOMIC DNA]</scope>
</reference>
<evidence type="ECO:0000259" key="3">
    <source>
        <dbReference type="PROSITE" id="PS51819"/>
    </source>
</evidence>
<proteinExistence type="inferred from homology"/>
<evidence type="ECO:0000256" key="1">
    <source>
        <dbReference type="ARBA" id="ARBA00010363"/>
    </source>
</evidence>
<dbReference type="OrthoDB" id="1545884at2759"/>
<protein>
    <submittedName>
        <fullName evidence="6">Glyoxalase domain-containing protein 4</fullName>
    </submittedName>
</protein>
<reference evidence="6" key="2">
    <citation type="submission" date="2019-11" db="UniProtKB">
        <authorList>
            <consortium name="WormBaseParasite"/>
        </authorList>
    </citation>
    <scope>IDENTIFICATION</scope>
</reference>
<feature type="domain" description="VOC" evidence="3">
    <location>
        <begin position="136"/>
        <end position="255"/>
    </location>
</feature>
<evidence type="ECO:0000313" key="5">
    <source>
        <dbReference type="Proteomes" id="UP000267029"/>
    </source>
</evidence>
<keyword evidence="2" id="KW-0677">Repeat</keyword>
<dbReference type="InterPro" id="IPR029068">
    <property type="entry name" value="Glyas_Bleomycin-R_OHBP_Dase"/>
</dbReference>
<dbReference type="AlphaFoldDB" id="A0A0R3UM33"/>
<keyword evidence="5" id="KW-1185">Reference proteome</keyword>
<evidence type="ECO:0000313" key="6">
    <source>
        <dbReference type="WBParaSite" id="MCU_006758-RA"/>
    </source>
</evidence>
<dbReference type="Proteomes" id="UP000267029">
    <property type="component" value="Unassembled WGS sequence"/>
</dbReference>
<dbReference type="InterPro" id="IPR043193">
    <property type="entry name" value="GLOD4"/>
</dbReference>
<dbReference type="WBParaSite" id="MCU_006758-RA">
    <property type="protein sequence ID" value="MCU_006758-RA"/>
    <property type="gene ID" value="MCU_006758"/>
</dbReference>
<dbReference type="PANTHER" id="PTHR46466">
    <property type="entry name" value="GLYOXALASE DOMAIN-CONTAINING PROTEIN 4"/>
    <property type="match status" value="1"/>
</dbReference>
<accession>A0A0R3UM33</accession>
<dbReference type="CDD" id="cd16357">
    <property type="entry name" value="GLOD4_C"/>
    <property type="match status" value="1"/>
</dbReference>